<keyword evidence="1 2" id="KW-0808">Transferase</keyword>
<reference evidence="2 3" key="1">
    <citation type="journal article" date="2011" name="J. Bacteriol.">
        <title>Genome sequence of the 1,4-dioxane-degrading Pseudonocardia dioxanivorans strain CB1190.</title>
        <authorList>
            <person name="Sales C.M."/>
            <person name="Mahendra S."/>
            <person name="Grostern A."/>
            <person name="Parales R.E."/>
            <person name="Goodwin L.A."/>
            <person name="Woyke T."/>
            <person name="Nolan M."/>
            <person name="Lapidus A."/>
            <person name="Chertkov O."/>
            <person name="Ovchinnikova G."/>
            <person name="Sczyrba A."/>
            <person name="Alvarez-Cohen L."/>
        </authorList>
    </citation>
    <scope>NUCLEOTIDE SEQUENCE [LARGE SCALE GENOMIC DNA]</scope>
    <source>
        <strain evidence="3">ATCC 55486 / DSM 44775 / JCM 13855 / CB1190</strain>
    </source>
</reference>
<dbReference type="STRING" id="675635.Psed_0296"/>
<proteinExistence type="predicted"/>
<evidence type="ECO:0000313" key="3">
    <source>
        <dbReference type="Proteomes" id="UP000007809"/>
    </source>
</evidence>
<dbReference type="InterPro" id="IPR050483">
    <property type="entry name" value="CoA-transferase_III_domain"/>
</dbReference>
<name>F4CQH1_PSEUX</name>
<evidence type="ECO:0000313" key="2">
    <source>
        <dbReference type="EMBL" id="AEA22569.1"/>
    </source>
</evidence>
<dbReference type="InterPro" id="IPR023606">
    <property type="entry name" value="CoA-Trfase_III_dom_1_sf"/>
</dbReference>
<accession>F4CQH1</accession>
<keyword evidence="3" id="KW-1185">Reference proteome</keyword>
<dbReference type="InterPro" id="IPR044855">
    <property type="entry name" value="CoA-Trfase_III_dom3_sf"/>
</dbReference>
<dbReference type="KEGG" id="pdx:Psed_0296"/>
<sequence>MVEMRGALLQPLTDVVVVDFTRYLSGPYCTMILADYGADVVKIERPGTGDESRHMAPFVNGESYPSAMPNRNKRSLALDLSREEGRAVARDLVARADVVVENFRPGVMARLGLDYAAARALNPDVVYCSVTGFGQTGPESHRAGFDIIAQGMTGFLRMTGEPGGEPAKFGVAVNDLVAGMTAATAVLAAYIRRLREGGGQYIDVALVDAGLALTVWEAGAWWGNGEEPRPEGSRHRLNAPYQAFRTQDGYVTVGANNDRLWQRLCDDVLERPDLRDRPEYKDVRDRPRHVDQLTAELQEILSTRPTAHWVGALDRAGVPGGPVLTYSEALAQAQVAAREMVLDVTHPVIGPMHALGVPAKMSETPASVRTPAPLLGQHSREVLRGLGRTDAEIDALVADGVVEEKTEVRN</sequence>
<dbReference type="PANTHER" id="PTHR48207">
    <property type="entry name" value="SUCCINATE--HYDROXYMETHYLGLUTARATE COA-TRANSFERASE"/>
    <property type="match status" value="1"/>
</dbReference>
<dbReference type="AlphaFoldDB" id="F4CQH1"/>
<dbReference type="SUPFAM" id="SSF89796">
    <property type="entry name" value="CoA-transferase family III (CaiB/BaiF)"/>
    <property type="match status" value="1"/>
</dbReference>
<dbReference type="EC" id="2.8.3.16" evidence="2"/>
<dbReference type="GO" id="GO:0033608">
    <property type="term" value="F:formyl-CoA transferase activity"/>
    <property type="evidence" value="ECO:0007669"/>
    <property type="project" value="UniProtKB-EC"/>
</dbReference>
<protein>
    <submittedName>
        <fullName evidence="2">Formyl-CoA transferase</fullName>
        <ecNumber evidence="2">2.8.3.16</ecNumber>
    </submittedName>
</protein>
<dbReference type="eggNOG" id="COG1804">
    <property type="taxonomic scope" value="Bacteria"/>
</dbReference>
<dbReference type="Gene3D" id="3.30.1540.10">
    <property type="entry name" value="formyl-coa transferase, domain 3"/>
    <property type="match status" value="1"/>
</dbReference>
<organism evidence="2 3">
    <name type="scientific">Pseudonocardia dioxanivorans (strain ATCC 55486 / DSM 44775 / JCM 13855 / CB1190)</name>
    <dbReference type="NCBI Taxonomy" id="675635"/>
    <lineage>
        <taxon>Bacteria</taxon>
        <taxon>Bacillati</taxon>
        <taxon>Actinomycetota</taxon>
        <taxon>Actinomycetes</taxon>
        <taxon>Pseudonocardiales</taxon>
        <taxon>Pseudonocardiaceae</taxon>
        <taxon>Pseudonocardia</taxon>
    </lineage>
</organism>
<dbReference type="PANTHER" id="PTHR48207:SF4">
    <property type="entry name" value="BLL6097 PROTEIN"/>
    <property type="match status" value="1"/>
</dbReference>
<dbReference type="HOGENOM" id="CLU_033975_2_1_11"/>
<dbReference type="Pfam" id="PF02515">
    <property type="entry name" value="CoA_transf_3"/>
    <property type="match status" value="1"/>
</dbReference>
<evidence type="ECO:0000256" key="1">
    <source>
        <dbReference type="ARBA" id="ARBA00022679"/>
    </source>
</evidence>
<dbReference type="Gene3D" id="3.40.50.10540">
    <property type="entry name" value="Crotonobetainyl-coa:carnitine coa-transferase, domain 1"/>
    <property type="match status" value="1"/>
</dbReference>
<dbReference type="EMBL" id="CP002593">
    <property type="protein sequence ID" value="AEA22569.1"/>
    <property type="molecule type" value="Genomic_DNA"/>
</dbReference>
<dbReference type="Proteomes" id="UP000007809">
    <property type="component" value="Chromosome"/>
</dbReference>
<gene>
    <name evidence="2" type="ordered locus">Psed_0296</name>
</gene>
<dbReference type="InterPro" id="IPR003673">
    <property type="entry name" value="CoA-Trfase_fam_III"/>
</dbReference>